<dbReference type="Pfam" id="PF04464">
    <property type="entry name" value="Glyphos_transf"/>
    <property type="match status" value="1"/>
</dbReference>
<name>A0A917WRM6_9ACTN</name>
<sequence length="562" mass="60007">MTPGRSGVGGWLAGRLPVLAAEVTAVVALLLAAVGNSPLWALPPALVAVGLLTWMWRGGLRAGQVAAEATVVARLLLLATAYLLGAVHGGLDPFLAVGVGLAAVSILGEAPVMAVSRAVYPVSANLPGSGLRPALRPNTARALLVNTVAVVAALVCGFTGLIGVVALAVSVAALGLIGFTGWQALTRVRTRHNSEARLKAALTAYEPVFLLHWEAPAATGYQVAMWLPYLERLGKKYFVLVRSEANFNEVLRLTTAPVVLRAGLTQLDEVIVPSLKAAFYVNTATKNCHLIRYTNLKHIQLNHGDSDKVPSHNPVFRMYDKNFVAGQAAIDRFAANGVHMPAEMFTVVGRPQVENVVIGTQPIASIANARVLYAPTWAGFYADSNYSSLPVGYDIIKALLARGCSVVFRPHPYSQRSAELIAQCARIRALLAEDRKATGRPHVFGAEAEVKMSVVDCFNASDVLVSDVSSVVADYLYSEKPFAMVAVSVPAERFTDAFPLAKAAYVIDAHGGRVQGLERVLDDLLGSDPLAATRHDLKKYYLGDIPAEGYAQHFLDEAGRYL</sequence>
<evidence type="ECO:0000256" key="1">
    <source>
        <dbReference type="SAM" id="Phobius"/>
    </source>
</evidence>
<organism evidence="2 3">
    <name type="scientific">Micromonospora sonchi</name>
    <dbReference type="NCBI Taxonomy" id="1763543"/>
    <lineage>
        <taxon>Bacteria</taxon>
        <taxon>Bacillati</taxon>
        <taxon>Actinomycetota</taxon>
        <taxon>Actinomycetes</taxon>
        <taxon>Micromonosporales</taxon>
        <taxon>Micromonosporaceae</taxon>
        <taxon>Micromonospora</taxon>
    </lineage>
</organism>
<feature type="transmembrane region" description="Helical" evidence="1">
    <location>
        <begin position="94"/>
        <end position="120"/>
    </location>
</feature>
<dbReference type="RefSeq" id="WP_189040620.1">
    <property type="nucleotide sequence ID" value="NZ_BMNB01000002.1"/>
</dbReference>
<keyword evidence="1" id="KW-1133">Transmembrane helix</keyword>
<dbReference type="AlphaFoldDB" id="A0A917WRM6"/>
<dbReference type="EMBL" id="BMNB01000002">
    <property type="protein sequence ID" value="GGM23609.1"/>
    <property type="molecule type" value="Genomic_DNA"/>
</dbReference>
<keyword evidence="1" id="KW-0812">Transmembrane</keyword>
<keyword evidence="2" id="KW-0808">Transferase</keyword>
<accession>A0A917WRM6</accession>
<dbReference type="InterPro" id="IPR043148">
    <property type="entry name" value="TagF_C"/>
</dbReference>
<evidence type="ECO:0000313" key="3">
    <source>
        <dbReference type="Proteomes" id="UP000608890"/>
    </source>
</evidence>
<proteinExistence type="predicted"/>
<comment type="caution">
    <text evidence="2">The sequence shown here is derived from an EMBL/GenBank/DDBJ whole genome shotgun (WGS) entry which is preliminary data.</text>
</comment>
<protein>
    <submittedName>
        <fullName evidence="2">Glycosyl transferase</fullName>
    </submittedName>
</protein>
<dbReference type="Proteomes" id="UP000608890">
    <property type="component" value="Unassembled WGS sequence"/>
</dbReference>
<reference evidence="2" key="1">
    <citation type="journal article" date="2014" name="Int. J. Syst. Evol. Microbiol.">
        <title>Complete genome sequence of Corynebacterium casei LMG S-19264T (=DSM 44701T), isolated from a smear-ripened cheese.</title>
        <authorList>
            <consortium name="US DOE Joint Genome Institute (JGI-PGF)"/>
            <person name="Walter F."/>
            <person name="Albersmeier A."/>
            <person name="Kalinowski J."/>
            <person name="Ruckert C."/>
        </authorList>
    </citation>
    <scope>NUCLEOTIDE SEQUENCE</scope>
    <source>
        <strain evidence="2">CGMCC 4.7312</strain>
    </source>
</reference>
<feature type="transmembrane region" description="Helical" evidence="1">
    <location>
        <begin position="141"/>
        <end position="161"/>
    </location>
</feature>
<dbReference type="InterPro" id="IPR007554">
    <property type="entry name" value="Glycerophosphate_synth"/>
</dbReference>
<keyword evidence="1" id="KW-0472">Membrane</keyword>
<feature type="transmembrane region" description="Helical" evidence="1">
    <location>
        <begin position="12"/>
        <end position="34"/>
    </location>
</feature>
<feature type="transmembrane region" description="Helical" evidence="1">
    <location>
        <begin position="40"/>
        <end position="59"/>
    </location>
</feature>
<keyword evidence="3" id="KW-1185">Reference proteome</keyword>
<dbReference type="GO" id="GO:0016020">
    <property type="term" value="C:membrane"/>
    <property type="evidence" value="ECO:0007669"/>
    <property type="project" value="InterPro"/>
</dbReference>
<gene>
    <name evidence="2" type="ORF">GCM10011608_05440</name>
</gene>
<dbReference type="GO" id="GO:0047355">
    <property type="term" value="F:CDP-glycerol glycerophosphotransferase activity"/>
    <property type="evidence" value="ECO:0007669"/>
    <property type="project" value="InterPro"/>
</dbReference>
<reference evidence="2" key="2">
    <citation type="submission" date="2020-09" db="EMBL/GenBank/DDBJ databases">
        <authorList>
            <person name="Sun Q."/>
            <person name="Zhou Y."/>
        </authorList>
    </citation>
    <scope>NUCLEOTIDE SEQUENCE</scope>
    <source>
        <strain evidence="2">CGMCC 4.7312</strain>
    </source>
</reference>
<dbReference type="Gene3D" id="3.40.50.12580">
    <property type="match status" value="1"/>
</dbReference>
<evidence type="ECO:0000313" key="2">
    <source>
        <dbReference type="EMBL" id="GGM23609.1"/>
    </source>
</evidence>
<feature type="transmembrane region" description="Helical" evidence="1">
    <location>
        <begin position="71"/>
        <end position="88"/>
    </location>
</feature>